<feature type="signal peptide" evidence="1">
    <location>
        <begin position="1"/>
        <end position="18"/>
    </location>
</feature>
<reference evidence="2 3" key="1">
    <citation type="submission" date="2020-09" db="EMBL/GenBank/DDBJ databases">
        <title>TT11 complete genome.</title>
        <authorList>
            <person name="Wu Z."/>
        </authorList>
    </citation>
    <scope>NUCLEOTIDE SEQUENCE [LARGE SCALE GENOMIC DNA]</scope>
    <source>
        <strain evidence="2 3">TT11</strain>
    </source>
</reference>
<keyword evidence="3" id="KW-1185">Reference proteome</keyword>
<dbReference type="EMBL" id="JACVXB010000004">
    <property type="protein sequence ID" value="MBD0832680.1"/>
    <property type="molecule type" value="Genomic_DNA"/>
</dbReference>
<dbReference type="Pfam" id="PF07661">
    <property type="entry name" value="MORN_2"/>
    <property type="match status" value="4"/>
</dbReference>
<feature type="chain" id="PRO_5035306464" evidence="1">
    <location>
        <begin position="19"/>
        <end position="222"/>
    </location>
</feature>
<evidence type="ECO:0000313" key="3">
    <source>
        <dbReference type="Proteomes" id="UP000600588"/>
    </source>
</evidence>
<evidence type="ECO:0000313" key="2">
    <source>
        <dbReference type="EMBL" id="MBD0832680.1"/>
    </source>
</evidence>
<gene>
    <name evidence="2" type="ORF">ICJ83_11100</name>
</gene>
<dbReference type="AlphaFoldDB" id="A0A8J6U820"/>
<proteinExistence type="predicted"/>
<dbReference type="RefSeq" id="WP_188230466.1">
    <property type="nucleotide sequence ID" value="NZ_JACVXB010000004.1"/>
</dbReference>
<dbReference type="Proteomes" id="UP000600588">
    <property type="component" value="Unassembled WGS sequence"/>
</dbReference>
<keyword evidence="1" id="KW-0732">Signal</keyword>
<dbReference type="Gene3D" id="2.20.110.10">
    <property type="entry name" value="Histone H3 K4-specific methyltransferase SET7/9 N-terminal domain"/>
    <property type="match status" value="3"/>
</dbReference>
<organism evidence="2 3">
    <name type="scientific">Aestuariibaculum sediminum</name>
    <dbReference type="NCBI Taxonomy" id="2770637"/>
    <lineage>
        <taxon>Bacteria</taxon>
        <taxon>Pseudomonadati</taxon>
        <taxon>Bacteroidota</taxon>
        <taxon>Flavobacteriia</taxon>
        <taxon>Flavobacteriales</taxon>
        <taxon>Flavobacteriaceae</taxon>
    </lineage>
</organism>
<dbReference type="PANTHER" id="PTHR33706">
    <property type="entry name" value="MORN VARIANT REPEAT PROTEIN"/>
    <property type="match status" value="1"/>
</dbReference>
<protein>
    <submittedName>
        <fullName evidence="2">Toxin-antitoxin system YwqK family antitoxin</fullName>
    </submittedName>
</protein>
<evidence type="ECO:0000256" key="1">
    <source>
        <dbReference type="SAM" id="SignalP"/>
    </source>
</evidence>
<dbReference type="SUPFAM" id="SSF82185">
    <property type="entry name" value="Histone H3 K4-specific methyltransferase SET7/9 N-terminal domain"/>
    <property type="match status" value="1"/>
</dbReference>
<dbReference type="PANTHER" id="PTHR33706:SF1">
    <property type="entry name" value="TPR REPEAT PROTEIN"/>
    <property type="match status" value="1"/>
</dbReference>
<comment type="caution">
    <text evidence="2">The sequence shown here is derived from an EMBL/GenBank/DDBJ whole genome shotgun (WGS) entry which is preliminary data.</text>
</comment>
<accession>A0A8J6U820</accession>
<sequence>MRFLHFSLLLLFTAFVSAQNINQFDSNGKRHGIWKKTFDDTDVLRYEGEFNHGKEIGLFKFYKNIRQRAVLTATKQFNPQNNIAEVTFYASTGKIISEGKMDGKRYIGEWKYYQKTNNNLLILEHYNNLGELDGERIVYYENGVIAEKNHYKGGKLHGETLSYSEANTLIYRANYVNDKMDGPYVAYDGNGALEIEGQFKNGQKTGLWKYYENGNLTEQTQF</sequence>
<dbReference type="InterPro" id="IPR011652">
    <property type="entry name" value="MORN_2"/>
</dbReference>
<name>A0A8J6U820_9FLAO</name>